<name>A0AAU8FQ37_9BACT</name>
<proteinExistence type="predicted"/>
<evidence type="ECO:0000313" key="2">
    <source>
        <dbReference type="EMBL" id="XCH26656.1"/>
    </source>
</evidence>
<gene>
    <name evidence="2" type="ORF">ABV298_09760</name>
    <name evidence="1" type="ORF">ABV298_24585</name>
</gene>
<dbReference type="EMBL" id="CP159289">
    <property type="protein sequence ID" value="XCH23461.1"/>
    <property type="molecule type" value="Genomic_DNA"/>
</dbReference>
<dbReference type="RefSeq" id="WP_353718787.1">
    <property type="nucleotide sequence ID" value="NZ_CP159289.1"/>
</dbReference>
<dbReference type="EMBL" id="CP159289">
    <property type="protein sequence ID" value="XCH26656.1"/>
    <property type="molecule type" value="Genomic_DNA"/>
</dbReference>
<protein>
    <submittedName>
        <fullName evidence="2">Uncharacterized protein</fullName>
    </submittedName>
</protein>
<sequence length="132" mass="15054">MVRIESTDTVLASVIDYVNGTDREINVTVALSGMLVSGRMVSGHRFMKHVMDKIVIDQPYSSEIKDEENKNLEIYFGALKRKYMDATKYFGEAGFIHLLDAKFHNGSGKDLGRRPAHFWRGDLEQVVGFYFD</sequence>
<dbReference type="AlphaFoldDB" id="A0AAU8FQ37"/>
<organism evidence="2">
    <name type="scientific">Dyadobacter sp. 676</name>
    <dbReference type="NCBI Taxonomy" id="3088362"/>
    <lineage>
        <taxon>Bacteria</taxon>
        <taxon>Pseudomonadati</taxon>
        <taxon>Bacteroidota</taxon>
        <taxon>Cytophagia</taxon>
        <taxon>Cytophagales</taxon>
        <taxon>Spirosomataceae</taxon>
        <taxon>Dyadobacter</taxon>
    </lineage>
</organism>
<evidence type="ECO:0000313" key="1">
    <source>
        <dbReference type="EMBL" id="XCH23461.1"/>
    </source>
</evidence>
<reference evidence="2" key="1">
    <citation type="submission" date="2024-06" db="EMBL/GenBank/DDBJ databases">
        <title>Sequencing and assembly of the genome of Dyadobacter sp. strain 676, a symbiont of Cyamopsis tetragonoloba.</title>
        <authorList>
            <person name="Guro P."/>
            <person name="Sazanova A."/>
            <person name="Kuznetsova I."/>
            <person name="Belimov A."/>
            <person name="Safronova V."/>
        </authorList>
    </citation>
    <scope>NUCLEOTIDE SEQUENCE</scope>
    <source>
        <strain evidence="2">676</strain>
    </source>
</reference>
<accession>A0AAU8FQ37</accession>